<sequence>MRTKTIIKKTFAVLAFILTSTIYVSAQDYSVKPLSDFLQPYKDKHRIILKAIEDRTDLTISQKLVLYESEMSKLKEEFRSGRKAEYQSKTVELSVENSCTSGSSGGVKKCGYKYVYAPNGNMYTRTDWIRVEGTDKGTTVAADGSSAGLNMTVAGKGRNAGTLYAVFRYKPEIISTLVDKETVDLFNEIIK</sequence>
<evidence type="ECO:0000256" key="1">
    <source>
        <dbReference type="SAM" id="SignalP"/>
    </source>
</evidence>
<keyword evidence="3" id="KW-1185">Reference proteome</keyword>
<evidence type="ECO:0000313" key="3">
    <source>
        <dbReference type="Proteomes" id="UP000219452"/>
    </source>
</evidence>
<feature type="signal peptide" evidence="1">
    <location>
        <begin position="1"/>
        <end position="26"/>
    </location>
</feature>
<organism evidence="2 3">
    <name type="scientific">Spirosoma fluviale</name>
    <dbReference type="NCBI Taxonomy" id="1597977"/>
    <lineage>
        <taxon>Bacteria</taxon>
        <taxon>Pseudomonadati</taxon>
        <taxon>Bacteroidota</taxon>
        <taxon>Cytophagia</taxon>
        <taxon>Cytophagales</taxon>
        <taxon>Cytophagaceae</taxon>
        <taxon>Spirosoma</taxon>
    </lineage>
</organism>
<dbReference type="Proteomes" id="UP000219452">
    <property type="component" value="Unassembled WGS sequence"/>
</dbReference>
<accession>A0A286FDP2</accession>
<protein>
    <recommendedName>
        <fullName evidence="4">DUF4468 domain-containing protein</fullName>
    </recommendedName>
</protein>
<gene>
    <name evidence="2" type="ORF">SAMN06269250_1620</name>
</gene>
<dbReference type="OrthoDB" id="1452173at2"/>
<proteinExistence type="predicted"/>
<name>A0A286FDP2_9BACT</name>
<dbReference type="EMBL" id="OCNH01000001">
    <property type="protein sequence ID" value="SOD80944.1"/>
    <property type="molecule type" value="Genomic_DNA"/>
</dbReference>
<keyword evidence="1" id="KW-0732">Signal</keyword>
<evidence type="ECO:0008006" key="4">
    <source>
        <dbReference type="Google" id="ProtNLM"/>
    </source>
</evidence>
<dbReference type="RefSeq" id="WP_097125239.1">
    <property type="nucleotide sequence ID" value="NZ_OCNH01000001.1"/>
</dbReference>
<dbReference type="AlphaFoldDB" id="A0A286FDP2"/>
<evidence type="ECO:0000313" key="2">
    <source>
        <dbReference type="EMBL" id="SOD80944.1"/>
    </source>
</evidence>
<reference evidence="3" key="1">
    <citation type="submission" date="2017-09" db="EMBL/GenBank/DDBJ databases">
        <authorList>
            <person name="Varghese N."/>
            <person name="Submissions S."/>
        </authorList>
    </citation>
    <scope>NUCLEOTIDE SEQUENCE [LARGE SCALE GENOMIC DNA]</scope>
    <source>
        <strain evidence="3">DSM 29961</strain>
    </source>
</reference>
<feature type="chain" id="PRO_5012696335" description="DUF4468 domain-containing protein" evidence="1">
    <location>
        <begin position="27"/>
        <end position="191"/>
    </location>
</feature>